<name>A0A1F6TUE6_9PROT</name>
<comment type="caution">
    <text evidence="6">The sequence shown here is derived from an EMBL/GenBank/DDBJ whole genome shotgun (WGS) entry which is preliminary data.</text>
</comment>
<evidence type="ECO:0000256" key="2">
    <source>
        <dbReference type="ARBA" id="ARBA00022692"/>
    </source>
</evidence>
<evidence type="ECO:0008006" key="8">
    <source>
        <dbReference type="Google" id="ProtNLM"/>
    </source>
</evidence>
<dbReference type="STRING" id="1817760.A2151_00250"/>
<sequence>MPTLPTEEKRRRIEAKGRIREFVFGIQDGLISTVGLMAGMQAAGSSRFVILMAGSAAVLSGAFSMAAGAYLSSKAEKEIFDHELEKEARFVEREPYLAQEGLLESLHREGLAREASYRIVKLLHEQKSVFIATFQEKVLGLGSADVSNPVKAAVVMAFSFIVGGVIPLAPFVVLPLGTALIVAVALAGAVLFGVGLFKGRLAGQSPWRAGMEFLAIALVAAGIGYAVGQIIEYFAGAPLPAV</sequence>
<dbReference type="GO" id="GO:0030026">
    <property type="term" value="P:intracellular manganese ion homeostasis"/>
    <property type="evidence" value="ECO:0007669"/>
    <property type="project" value="InterPro"/>
</dbReference>
<gene>
    <name evidence="6" type="ORF">A2151_00250</name>
</gene>
<evidence type="ECO:0000256" key="1">
    <source>
        <dbReference type="ARBA" id="ARBA00004127"/>
    </source>
</evidence>
<feature type="transmembrane region" description="Helical" evidence="5">
    <location>
        <begin position="48"/>
        <end position="71"/>
    </location>
</feature>
<evidence type="ECO:0000256" key="3">
    <source>
        <dbReference type="ARBA" id="ARBA00022989"/>
    </source>
</evidence>
<dbReference type="Pfam" id="PF01988">
    <property type="entry name" value="VIT1"/>
    <property type="match status" value="1"/>
</dbReference>
<feature type="transmembrane region" description="Helical" evidence="5">
    <location>
        <begin position="21"/>
        <end position="42"/>
    </location>
</feature>
<protein>
    <recommendedName>
        <fullName evidence="8">VIT family protein</fullName>
    </recommendedName>
</protein>
<dbReference type="PANTHER" id="PTHR31851">
    <property type="entry name" value="FE(2+)/MN(2+) TRANSPORTER PCL1"/>
    <property type="match status" value="1"/>
</dbReference>
<dbReference type="GO" id="GO:0005384">
    <property type="term" value="F:manganese ion transmembrane transporter activity"/>
    <property type="evidence" value="ECO:0007669"/>
    <property type="project" value="InterPro"/>
</dbReference>
<keyword evidence="4 5" id="KW-0472">Membrane</keyword>
<keyword evidence="3 5" id="KW-1133">Transmembrane helix</keyword>
<accession>A0A1F6TUE6</accession>
<reference evidence="6 7" key="1">
    <citation type="journal article" date="2016" name="Nat. Commun.">
        <title>Thousands of microbial genomes shed light on interconnected biogeochemical processes in an aquifer system.</title>
        <authorList>
            <person name="Anantharaman K."/>
            <person name="Brown C.T."/>
            <person name="Hug L.A."/>
            <person name="Sharon I."/>
            <person name="Castelle C.J."/>
            <person name="Probst A.J."/>
            <person name="Thomas B.C."/>
            <person name="Singh A."/>
            <person name="Wilkins M.J."/>
            <person name="Karaoz U."/>
            <person name="Brodie E.L."/>
            <person name="Williams K.H."/>
            <person name="Hubbard S.S."/>
            <person name="Banfield J.F."/>
        </authorList>
    </citation>
    <scope>NUCLEOTIDE SEQUENCE [LARGE SCALE GENOMIC DNA]</scope>
</reference>
<feature type="transmembrane region" description="Helical" evidence="5">
    <location>
        <begin position="179"/>
        <end position="197"/>
    </location>
</feature>
<evidence type="ECO:0000256" key="4">
    <source>
        <dbReference type="ARBA" id="ARBA00023136"/>
    </source>
</evidence>
<evidence type="ECO:0000313" key="7">
    <source>
        <dbReference type="Proteomes" id="UP000178885"/>
    </source>
</evidence>
<organism evidence="6 7">
    <name type="scientific">Candidatus Muproteobacteria bacterium RBG_16_65_34</name>
    <dbReference type="NCBI Taxonomy" id="1817760"/>
    <lineage>
        <taxon>Bacteria</taxon>
        <taxon>Pseudomonadati</taxon>
        <taxon>Pseudomonadota</taxon>
        <taxon>Candidatus Muproteobacteria</taxon>
    </lineage>
</organism>
<dbReference type="EMBL" id="MFSU01000019">
    <property type="protein sequence ID" value="OGI48768.1"/>
    <property type="molecule type" value="Genomic_DNA"/>
</dbReference>
<comment type="subcellular location">
    <subcellularLocation>
        <location evidence="1">Endomembrane system</location>
        <topology evidence="1">Multi-pass membrane protein</topology>
    </subcellularLocation>
</comment>
<evidence type="ECO:0000256" key="5">
    <source>
        <dbReference type="SAM" id="Phobius"/>
    </source>
</evidence>
<dbReference type="GO" id="GO:0012505">
    <property type="term" value="C:endomembrane system"/>
    <property type="evidence" value="ECO:0007669"/>
    <property type="project" value="UniProtKB-SubCell"/>
</dbReference>
<keyword evidence="2 5" id="KW-0812">Transmembrane</keyword>
<feature type="transmembrane region" description="Helical" evidence="5">
    <location>
        <begin position="152"/>
        <end position="173"/>
    </location>
</feature>
<dbReference type="AlphaFoldDB" id="A0A1F6TUE6"/>
<proteinExistence type="predicted"/>
<feature type="transmembrane region" description="Helical" evidence="5">
    <location>
        <begin position="209"/>
        <end position="231"/>
    </location>
</feature>
<evidence type="ECO:0000313" key="6">
    <source>
        <dbReference type="EMBL" id="OGI48768.1"/>
    </source>
</evidence>
<dbReference type="Proteomes" id="UP000178885">
    <property type="component" value="Unassembled WGS sequence"/>
</dbReference>
<dbReference type="InterPro" id="IPR008217">
    <property type="entry name" value="Ccc1_fam"/>
</dbReference>